<keyword evidence="1" id="KW-1133">Transmembrane helix</keyword>
<evidence type="ECO:0000256" key="1">
    <source>
        <dbReference type="SAM" id="Phobius"/>
    </source>
</evidence>
<keyword evidence="1" id="KW-0472">Membrane</keyword>
<proteinExistence type="predicted"/>
<evidence type="ECO:0008006" key="4">
    <source>
        <dbReference type="Google" id="ProtNLM"/>
    </source>
</evidence>
<organism evidence="2 3">
    <name type="scientific">Hoeflea halophila</name>
    <dbReference type="NCBI Taxonomy" id="714899"/>
    <lineage>
        <taxon>Bacteria</taxon>
        <taxon>Pseudomonadati</taxon>
        <taxon>Pseudomonadota</taxon>
        <taxon>Alphaproteobacteria</taxon>
        <taxon>Hyphomicrobiales</taxon>
        <taxon>Rhizobiaceae</taxon>
        <taxon>Hoeflea</taxon>
    </lineage>
</organism>
<sequence length="160" mass="17206">MSTSCIRLAAMITTSTLVMVGLLNLNTFAADHVWFSQTPMWWAPYIGAAMAAVMLSFTLGMYKNTRLNAAIFGAAALVFAGSLYLVRSQAPVDDEAWTKAMIPHHSTAILINSRADTSDPKSHNLAGDTIDAPRIEIAELETLIADLNVGQIAPKEIGGR</sequence>
<dbReference type="EMBL" id="OCPC01000004">
    <property type="protein sequence ID" value="SOE17932.1"/>
    <property type="molecule type" value="Genomic_DNA"/>
</dbReference>
<dbReference type="Gene3D" id="1.20.1260.10">
    <property type="match status" value="1"/>
</dbReference>
<dbReference type="InterPro" id="IPR012347">
    <property type="entry name" value="Ferritin-like"/>
</dbReference>
<protein>
    <recommendedName>
        <fullName evidence="4">DUF305 domain-containing protein</fullName>
    </recommendedName>
</protein>
<feature type="transmembrane region" description="Helical" evidence="1">
    <location>
        <begin position="7"/>
        <end position="29"/>
    </location>
</feature>
<evidence type="ECO:0000313" key="3">
    <source>
        <dbReference type="Proteomes" id="UP000219465"/>
    </source>
</evidence>
<evidence type="ECO:0000313" key="2">
    <source>
        <dbReference type="EMBL" id="SOE17932.1"/>
    </source>
</evidence>
<keyword evidence="3" id="KW-1185">Reference proteome</keyword>
<accession>A0A286ICY9</accession>
<feature type="transmembrane region" description="Helical" evidence="1">
    <location>
        <begin position="69"/>
        <end position="86"/>
    </location>
</feature>
<feature type="transmembrane region" description="Helical" evidence="1">
    <location>
        <begin position="41"/>
        <end position="62"/>
    </location>
</feature>
<dbReference type="RefSeq" id="WP_244577899.1">
    <property type="nucleotide sequence ID" value="NZ_OCPC01000004.1"/>
</dbReference>
<dbReference type="AlphaFoldDB" id="A0A286ICY9"/>
<keyword evidence="1" id="KW-0812">Transmembrane</keyword>
<reference evidence="3" key="1">
    <citation type="submission" date="2017-08" db="EMBL/GenBank/DDBJ databases">
        <authorList>
            <person name="Varghese N."/>
            <person name="Submissions S."/>
        </authorList>
    </citation>
    <scope>NUCLEOTIDE SEQUENCE [LARGE SCALE GENOMIC DNA]</scope>
    <source>
        <strain evidence="3">KCTC 23107</strain>
    </source>
</reference>
<name>A0A286ICY9_9HYPH</name>
<gene>
    <name evidence="2" type="ORF">SAMN05877838_2837</name>
</gene>
<dbReference type="Proteomes" id="UP000219465">
    <property type="component" value="Unassembled WGS sequence"/>
</dbReference>